<proteinExistence type="inferred from homology"/>
<dbReference type="InterPro" id="IPR045324">
    <property type="entry name" value="Small_multidrug_res"/>
</dbReference>
<evidence type="ECO:0000256" key="8">
    <source>
        <dbReference type="SAM" id="Phobius"/>
    </source>
</evidence>
<comment type="similarity">
    <text evidence="7">Belongs to the drug/metabolite transporter (DMT) superfamily. Small multidrug resistance (SMR) (TC 2.A.7.1) family.</text>
</comment>
<keyword evidence="6 8" id="KW-0472">Membrane</keyword>
<protein>
    <submittedName>
        <fullName evidence="9">QacE family quaternary ammonium compound efflux SMR transporter</fullName>
    </submittedName>
</protein>
<dbReference type="AlphaFoldDB" id="A0A6L7F3A7"/>
<dbReference type="GO" id="GO:0005886">
    <property type="term" value="C:plasma membrane"/>
    <property type="evidence" value="ECO:0007669"/>
    <property type="project" value="UniProtKB-SubCell"/>
</dbReference>
<sequence>MLTAVLLALAIVLEVASSALLPRAQGFTHLGWTTVVLAGYAAAIWLLTVVVKTMPVSVAYAIWAGAGTALVAVVGWAVLDEPLGVVKVVSLALIVAGVVGLNLSGAH</sequence>
<evidence type="ECO:0000313" key="10">
    <source>
        <dbReference type="Proteomes" id="UP000473325"/>
    </source>
</evidence>
<gene>
    <name evidence="9" type="ORF">GRQ65_18940</name>
</gene>
<comment type="caution">
    <text evidence="9">The sequence shown here is derived from an EMBL/GenBank/DDBJ whole genome shotgun (WGS) entry which is preliminary data.</text>
</comment>
<dbReference type="Pfam" id="PF00893">
    <property type="entry name" value="Multi_Drug_Res"/>
    <property type="match status" value="1"/>
</dbReference>
<dbReference type="RefSeq" id="WP_160879548.1">
    <property type="nucleotide sequence ID" value="NZ_WUEK01000013.1"/>
</dbReference>
<dbReference type="InterPro" id="IPR000390">
    <property type="entry name" value="Small_drug/metabolite_transptr"/>
</dbReference>
<keyword evidence="4 7" id="KW-0812">Transmembrane</keyword>
<evidence type="ECO:0000256" key="6">
    <source>
        <dbReference type="ARBA" id="ARBA00023136"/>
    </source>
</evidence>
<evidence type="ECO:0000256" key="1">
    <source>
        <dbReference type="ARBA" id="ARBA00004651"/>
    </source>
</evidence>
<dbReference type="FunFam" id="1.10.3730.20:FF:000001">
    <property type="entry name" value="Quaternary ammonium compound resistance transporter SugE"/>
    <property type="match status" value="1"/>
</dbReference>
<keyword evidence="3" id="KW-1003">Cell membrane</keyword>
<dbReference type="Gene3D" id="1.10.3730.20">
    <property type="match status" value="1"/>
</dbReference>
<evidence type="ECO:0000256" key="4">
    <source>
        <dbReference type="ARBA" id="ARBA00022692"/>
    </source>
</evidence>
<comment type="subcellular location">
    <subcellularLocation>
        <location evidence="1 7">Cell membrane</location>
        <topology evidence="1 7">Multi-pass membrane protein</topology>
    </subcellularLocation>
</comment>
<reference evidence="9 10" key="1">
    <citation type="submission" date="2019-12" db="EMBL/GenBank/DDBJ databases">
        <authorList>
            <person name="Kun Z."/>
        </authorList>
    </citation>
    <scope>NUCLEOTIDE SEQUENCE [LARGE SCALE GENOMIC DNA]</scope>
    <source>
        <strain evidence="9 10">YIM 123512</strain>
    </source>
</reference>
<evidence type="ECO:0000256" key="5">
    <source>
        <dbReference type="ARBA" id="ARBA00022989"/>
    </source>
</evidence>
<keyword evidence="10" id="KW-1185">Reference proteome</keyword>
<dbReference type="GO" id="GO:0022857">
    <property type="term" value="F:transmembrane transporter activity"/>
    <property type="evidence" value="ECO:0007669"/>
    <property type="project" value="InterPro"/>
</dbReference>
<dbReference type="Proteomes" id="UP000473325">
    <property type="component" value="Unassembled WGS sequence"/>
</dbReference>
<dbReference type="InterPro" id="IPR037185">
    <property type="entry name" value="EmrE-like"/>
</dbReference>
<keyword evidence="2" id="KW-0813">Transport</keyword>
<evidence type="ECO:0000256" key="7">
    <source>
        <dbReference type="RuleBase" id="RU003942"/>
    </source>
</evidence>
<dbReference type="PANTHER" id="PTHR30561:SF1">
    <property type="entry name" value="MULTIDRUG TRANSPORTER EMRE"/>
    <property type="match status" value="1"/>
</dbReference>
<accession>A0A6L7F3A7</accession>
<dbReference type="SUPFAM" id="SSF103481">
    <property type="entry name" value="Multidrug resistance efflux transporter EmrE"/>
    <property type="match status" value="1"/>
</dbReference>
<name>A0A6L7F3A7_9ACTN</name>
<feature type="transmembrane region" description="Helical" evidence="8">
    <location>
        <begin position="85"/>
        <end position="103"/>
    </location>
</feature>
<evidence type="ECO:0000256" key="2">
    <source>
        <dbReference type="ARBA" id="ARBA00022448"/>
    </source>
</evidence>
<dbReference type="PANTHER" id="PTHR30561">
    <property type="entry name" value="SMR FAMILY PROTON-DEPENDENT DRUG EFFLUX TRANSPORTER SUGE"/>
    <property type="match status" value="1"/>
</dbReference>
<organism evidence="9 10">
    <name type="scientific">Nocardioides flavescens</name>
    <dbReference type="NCBI Taxonomy" id="2691959"/>
    <lineage>
        <taxon>Bacteria</taxon>
        <taxon>Bacillati</taxon>
        <taxon>Actinomycetota</taxon>
        <taxon>Actinomycetes</taxon>
        <taxon>Propionibacteriales</taxon>
        <taxon>Nocardioidaceae</taxon>
        <taxon>Nocardioides</taxon>
    </lineage>
</organism>
<feature type="transmembrane region" description="Helical" evidence="8">
    <location>
        <begin position="58"/>
        <end position="79"/>
    </location>
</feature>
<feature type="transmembrane region" description="Helical" evidence="8">
    <location>
        <begin position="28"/>
        <end position="51"/>
    </location>
</feature>
<evidence type="ECO:0000313" key="9">
    <source>
        <dbReference type="EMBL" id="MXG91624.1"/>
    </source>
</evidence>
<dbReference type="EMBL" id="WUEK01000013">
    <property type="protein sequence ID" value="MXG91624.1"/>
    <property type="molecule type" value="Genomic_DNA"/>
</dbReference>
<keyword evidence="5 8" id="KW-1133">Transmembrane helix</keyword>
<evidence type="ECO:0000256" key="3">
    <source>
        <dbReference type="ARBA" id="ARBA00022475"/>
    </source>
</evidence>